<dbReference type="SUPFAM" id="SSF50044">
    <property type="entry name" value="SH3-domain"/>
    <property type="match status" value="1"/>
</dbReference>
<evidence type="ECO:0000256" key="8">
    <source>
        <dbReference type="ARBA" id="ARBA00023010"/>
    </source>
</evidence>
<proteinExistence type="inferred from homology"/>
<dbReference type="PROSITE" id="PS50002">
    <property type="entry name" value="SH3"/>
    <property type="match status" value="1"/>
</dbReference>
<comment type="similarity">
    <text evidence="2">Belongs to the peroxin-13 family.</text>
</comment>
<evidence type="ECO:0000256" key="4">
    <source>
        <dbReference type="ARBA" id="ARBA00022448"/>
    </source>
</evidence>
<evidence type="ECO:0000256" key="5">
    <source>
        <dbReference type="ARBA" id="ARBA00022692"/>
    </source>
</evidence>
<evidence type="ECO:0000256" key="14">
    <source>
        <dbReference type="PROSITE-ProRule" id="PRU00192"/>
    </source>
</evidence>
<evidence type="ECO:0000256" key="9">
    <source>
        <dbReference type="ARBA" id="ARBA00023136"/>
    </source>
</evidence>
<dbReference type="Pfam" id="PF00018">
    <property type="entry name" value="SH3_1"/>
    <property type="match status" value="1"/>
</dbReference>
<feature type="region of interest" description="Disordered" evidence="15">
    <location>
        <begin position="1"/>
        <end position="68"/>
    </location>
</feature>
<protein>
    <recommendedName>
        <fullName evidence="12">Peroxisomal membrane protein PEX13</fullName>
    </recommendedName>
    <alternativeName>
        <fullName evidence="11">Peroxin-13</fullName>
    </alternativeName>
</protein>
<dbReference type="GeneID" id="11500406"/>
<feature type="transmembrane region" description="Helical" evidence="16">
    <location>
        <begin position="261"/>
        <end position="280"/>
    </location>
</feature>
<dbReference type="Pfam" id="PF04088">
    <property type="entry name" value="Peroxin-13_N"/>
    <property type="match status" value="1"/>
</dbReference>
<dbReference type="KEGG" id="tdl:TDEL_0C01820"/>
<comment type="subcellular location">
    <subcellularLocation>
        <location evidence="1">Peroxisome membrane</location>
        <topology evidence="1">Single-pass membrane protein</topology>
    </subcellularLocation>
</comment>
<comment type="subunit">
    <text evidence="13">Interacts (via SH3 domain) with PEX14 (via SH3-binding motif); forming the PEX13-PEX14 docking complex.</text>
</comment>
<dbReference type="OrthoDB" id="10037838at2759"/>
<dbReference type="GO" id="GO:0005778">
    <property type="term" value="C:peroxisomal membrane"/>
    <property type="evidence" value="ECO:0007669"/>
    <property type="project" value="UniProtKB-SubCell"/>
</dbReference>
<feature type="domain" description="SH3" evidence="17">
    <location>
        <begin position="306"/>
        <end position="372"/>
    </location>
</feature>
<evidence type="ECO:0000313" key="19">
    <source>
        <dbReference type="Proteomes" id="UP000005627"/>
    </source>
</evidence>
<evidence type="ECO:0000256" key="12">
    <source>
        <dbReference type="ARBA" id="ARBA00034535"/>
    </source>
</evidence>
<dbReference type="EMBL" id="HE616744">
    <property type="protein sequence ID" value="CCE91071.1"/>
    <property type="molecule type" value="Genomic_DNA"/>
</dbReference>
<evidence type="ECO:0000256" key="15">
    <source>
        <dbReference type="SAM" id="MobiDB-lite"/>
    </source>
</evidence>
<keyword evidence="7 16" id="KW-1133">Transmembrane helix</keyword>
<dbReference type="AlphaFoldDB" id="G8ZRC9"/>
<dbReference type="HOGENOM" id="CLU_034386_2_0_1"/>
<evidence type="ECO:0000256" key="10">
    <source>
        <dbReference type="ARBA" id="ARBA00023140"/>
    </source>
</evidence>
<dbReference type="CDD" id="cd11771">
    <property type="entry name" value="SH3_Pex13p_fungal"/>
    <property type="match status" value="1"/>
</dbReference>
<evidence type="ECO:0000256" key="11">
    <source>
        <dbReference type="ARBA" id="ARBA00029693"/>
    </source>
</evidence>
<evidence type="ECO:0000256" key="16">
    <source>
        <dbReference type="SAM" id="Phobius"/>
    </source>
</evidence>
<dbReference type="GO" id="GO:0008320">
    <property type="term" value="F:protein transmembrane transporter activity"/>
    <property type="evidence" value="ECO:0007669"/>
    <property type="project" value="EnsemblFungi"/>
</dbReference>
<dbReference type="SMART" id="SM00326">
    <property type="entry name" value="SH3"/>
    <property type="match status" value="1"/>
</dbReference>
<organism evidence="18 19">
    <name type="scientific">Torulaspora delbrueckii</name>
    <name type="common">Yeast</name>
    <name type="synonym">Candida colliculosa</name>
    <dbReference type="NCBI Taxonomy" id="4950"/>
    <lineage>
        <taxon>Eukaryota</taxon>
        <taxon>Fungi</taxon>
        <taxon>Dikarya</taxon>
        <taxon>Ascomycota</taxon>
        <taxon>Saccharomycotina</taxon>
        <taxon>Saccharomycetes</taxon>
        <taxon>Saccharomycetales</taxon>
        <taxon>Saccharomycetaceae</taxon>
        <taxon>Torulaspora</taxon>
    </lineage>
</organism>
<reference evidence="18 19" key="1">
    <citation type="journal article" date="2011" name="Proc. Natl. Acad. Sci. U.S.A.">
        <title>Evolutionary erosion of yeast sex chromosomes by mating-type switching accidents.</title>
        <authorList>
            <person name="Gordon J.L."/>
            <person name="Armisen D."/>
            <person name="Proux-Wera E."/>
            <person name="Oheigeartaigh S.S."/>
            <person name="Byrne K.P."/>
            <person name="Wolfe K.H."/>
        </authorList>
    </citation>
    <scope>NUCLEOTIDE SEQUENCE [LARGE SCALE GENOMIC DNA]</scope>
    <source>
        <strain evidence="19">ATCC 10662 / CBS 1146 / NBRC 0425 / NCYC 2629 / NRRL Y-866</strain>
    </source>
</reference>
<sequence length="389" mass="42821">MSANAKPRPKPWETSAPLDGGVSSPDLGSMTRVATGANDHDVPDSSPDAPPRPAAMNTENLNDPMSSSYRNGQYGGNYGAGIYGNSMMGNGLYGGNSMFGGGYGSMHGSGYGSMYGGGTYGSLYGNGYGGGYMGGMNGAQGLGESTQATFQLIESLIGAVAGFAQMLESTYMATHNSFFSMISVAEQFSYLKEILGSFFGIFAMMKFLRRGLYYLTRGRIGTPPKSISNKSKDGKSKNSRMLEEFERFKNNEKGEPKKKRISWKPLIFLLAAVFGFPYLLNKFIAKVQSMQNMRIGSQPNQQIDPSKLEFARALYDFTPENPQMEVTLKKGDLMAIMSKQDSLGRDSEWWKVRTKSGDIGYVPFNYIEIIRRQKKIERVQDELNELQQI</sequence>
<keyword evidence="4" id="KW-0813">Transport</keyword>
<dbReference type="InParanoid" id="G8ZRC9"/>
<dbReference type="FunFam" id="2.30.30.40:FF:000128">
    <property type="entry name" value="Peroxisomal membrane protein (Pex13)"/>
    <property type="match status" value="1"/>
</dbReference>
<keyword evidence="9 16" id="KW-0472">Membrane</keyword>
<evidence type="ECO:0000256" key="13">
    <source>
        <dbReference type="ARBA" id="ARBA00065871"/>
    </source>
</evidence>
<accession>G8ZRC9</accession>
<dbReference type="PANTHER" id="PTHR19332">
    <property type="entry name" value="PEROXISOMAL MEMBRANE PROTEIN PEX13"/>
    <property type="match status" value="1"/>
</dbReference>
<evidence type="ECO:0000256" key="2">
    <source>
        <dbReference type="ARBA" id="ARBA00006033"/>
    </source>
</evidence>
<dbReference type="Gene3D" id="2.30.30.40">
    <property type="entry name" value="SH3 Domains"/>
    <property type="match status" value="1"/>
</dbReference>
<evidence type="ECO:0000256" key="6">
    <source>
        <dbReference type="ARBA" id="ARBA00022927"/>
    </source>
</evidence>
<evidence type="ECO:0000313" key="18">
    <source>
        <dbReference type="EMBL" id="CCE91071.1"/>
    </source>
</evidence>
<dbReference type="STRING" id="1076872.G8ZRC9"/>
<keyword evidence="19" id="KW-1185">Reference proteome</keyword>
<dbReference type="GO" id="GO:1990429">
    <property type="term" value="C:peroxisomal importomer complex"/>
    <property type="evidence" value="ECO:0007669"/>
    <property type="project" value="EnsemblFungi"/>
</dbReference>
<dbReference type="InterPro" id="IPR001452">
    <property type="entry name" value="SH3_domain"/>
</dbReference>
<name>G8ZRC9_TORDE</name>
<evidence type="ECO:0000256" key="7">
    <source>
        <dbReference type="ARBA" id="ARBA00022989"/>
    </source>
</evidence>
<dbReference type="InterPro" id="IPR007223">
    <property type="entry name" value="Peroxin-13_N"/>
</dbReference>
<dbReference type="FunCoup" id="G8ZRC9">
    <property type="interactions" value="202"/>
</dbReference>
<keyword evidence="3 14" id="KW-0728">SH3 domain</keyword>
<dbReference type="InterPro" id="IPR035463">
    <property type="entry name" value="Pex13"/>
</dbReference>
<dbReference type="RefSeq" id="XP_003680282.1">
    <property type="nucleotide sequence ID" value="XM_003680234.1"/>
</dbReference>
<dbReference type="Proteomes" id="UP000005627">
    <property type="component" value="Chromosome 3"/>
</dbReference>
<keyword evidence="10" id="KW-0576">Peroxisome</keyword>
<dbReference type="eggNOG" id="KOG3875">
    <property type="taxonomic scope" value="Eukaryota"/>
</dbReference>
<keyword evidence="6" id="KW-0653">Protein transport</keyword>
<dbReference type="PANTHER" id="PTHR19332:SF1">
    <property type="entry name" value="PEROXISOMAL MEMBRANE PROTEIN PEX13"/>
    <property type="match status" value="1"/>
</dbReference>
<evidence type="ECO:0000256" key="3">
    <source>
        <dbReference type="ARBA" id="ARBA00022443"/>
    </source>
</evidence>
<dbReference type="PRINTS" id="PR00452">
    <property type="entry name" value="SH3DOMAIN"/>
</dbReference>
<dbReference type="GO" id="GO:0030674">
    <property type="term" value="F:protein-macromolecule adaptor activity"/>
    <property type="evidence" value="ECO:0007669"/>
    <property type="project" value="EnsemblFungi"/>
</dbReference>
<dbReference type="GO" id="GO:0016560">
    <property type="term" value="P:protein import into peroxisome matrix, docking"/>
    <property type="evidence" value="ECO:0007669"/>
    <property type="project" value="EnsemblFungi"/>
</dbReference>
<gene>
    <name evidence="18" type="primary">TDEL0C01820</name>
    <name evidence="18" type="ORF">TDEL_0C01820</name>
</gene>
<keyword evidence="8" id="KW-0811">Translocation</keyword>
<dbReference type="InterPro" id="IPR036028">
    <property type="entry name" value="SH3-like_dom_sf"/>
</dbReference>
<evidence type="ECO:0000259" key="17">
    <source>
        <dbReference type="PROSITE" id="PS50002"/>
    </source>
</evidence>
<evidence type="ECO:0000256" key="1">
    <source>
        <dbReference type="ARBA" id="ARBA00004549"/>
    </source>
</evidence>
<keyword evidence="5 16" id="KW-0812">Transmembrane</keyword>